<protein>
    <recommendedName>
        <fullName evidence="3">Glycosyltransferase</fullName>
    </recommendedName>
</protein>
<evidence type="ECO:0008006" key="3">
    <source>
        <dbReference type="Google" id="ProtNLM"/>
    </source>
</evidence>
<name>A0A2W5TFU2_9BACT</name>
<organism evidence="1 2">
    <name type="scientific">Archangium gephyra</name>
    <dbReference type="NCBI Taxonomy" id="48"/>
    <lineage>
        <taxon>Bacteria</taxon>
        <taxon>Pseudomonadati</taxon>
        <taxon>Myxococcota</taxon>
        <taxon>Myxococcia</taxon>
        <taxon>Myxococcales</taxon>
        <taxon>Cystobacterineae</taxon>
        <taxon>Archangiaceae</taxon>
        <taxon>Archangium</taxon>
    </lineage>
</organism>
<reference evidence="1 2" key="1">
    <citation type="submission" date="2017-08" db="EMBL/GenBank/DDBJ databases">
        <title>Infants hospitalized years apart are colonized by the same room-sourced microbial strains.</title>
        <authorList>
            <person name="Brooks B."/>
            <person name="Olm M.R."/>
            <person name="Firek B.A."/>
            <person name="Baker R."/>
            <person name="Thomas B.C."/>
            <person name="Morowitz M.J."/>
            <person name="Banfield J.F."/>
        </authorList>
    </citation>
    <scope>NUCLEOTIDE SEQUENCE [LARGE SCALE GENOMIC DNA]</scope>
    <source>
        <strain evidence="1">S2_003_000_R2_14</strain>
    </source>
</reference>
<evidence type="ECO:0000313" key="2">
    <source>
        <dbReference type="Proteomes" id="UP000249061"/>
    </source>
</evidence>
<dbReference type="EMBL" id="QFQP01000007">
    <property type="protein sequence ID" value="PZR14409.1"/>
    <property type="molecule type" value="Genomic_DNA"/>
</dbReference>
<gene>
    <name evidence="1" type="ORF">DI536_10130</name>
</gene>
<dbReference type="AlphaFoldDB" id="A0A2W5TFU2"/>
<dbReference type="Gene3D" id="3.40.50.2000">
    <property type="entry name" value="Glycogen Phosphorylase B"/>
    <property type="match status" value="1"/>
</dbReference>
<accession>A0A2W5TFU2</accession>
<dbReference type="Proteomes" id="UP000249061">
    <property type="component" value="Unassembled WGS sequence"/>
</dbReference>
<comment type="caution">
    <text evidence="1">The sequence shown here is derived from an EMBL/GenBank/DDBJ whole genome shotgun (WGS) entry which is preliminary data.</text>
</comment>
<proteinExistence type="predicted"/>
<evidence type="ECO:0000313" key="1">
    <source>
        <dbReference type="EMBL" id="PZR14409.1"/>
    </source>
</evidence>
<sequence length="350" mass="39153">MNILLLHEFSGVHTELQAGLRELGHNARTANFGDGFRGFPTDIKLGNLETSVSGIIRRALTQVGLIEQFRKFDVVQSITANAFNPLVSWLMEAAVLKNPEQRFVYLAASGDTVYRKHVRALPYSPELDWYERELQGANERRIFDAANQIVAGAWDYLFSFRREGYSPTFIPFPVMTRRITPRAVAQGQKLRVLHPVNRADGDDYKGTSFIRTAFDLLRKKFGTDVEFIAVGGLPYAEYMEIANTCDVLVDQANTMSYGMSAIYALAQGKVVLSGCEEIAHELEMHRVAPVINIRPDAADIATKLEALLADRARMKDIGIASRLHAEKFHDAIVVAEQYANVYRAVRAAGR</sequence>
<dbReference type="SUPFAM" id="SSF53756">
    <property type="entry name" value="UDP-Glycosyltransferase/glycogen phosphorylase"/>
    <property type="match status" value="1"/>
</dbReference>